<comment type="caution">
    <text evidence="8">The sequence shown here is derived from an EMBL/GenBank/DDBJ whole genome shotgun (WGS) entry which is preliminary data.</text>
</comment>
<feature type="transmembrane region" description="Helical" evidence="6">
    <location>
        <begin position="79"/>
        <end position="98"/>
    </location>
</feature>
<keyword evidence="9" id="KW-1185">Reference proteome</keyword>
<evidence type="ECO:0000259" key="7">
    <source>
        <dbReference type="Pfam" id="PF04138"/>
    </source>
</evidence>
<evidence type="ECO:0000313" key="9">
    <source>
        <dbReference type="Proteomes" id="UP001154272"/>
    </source>
</evidence>
<dbReference type="EMBL" id="CAMXCH010000002">
    <property type="protein sequence ID" value="CAI3942836.1"/>
    <property type="molecule type" value="Genomic_DNA"/>
</dbReference>
<evidence type="ECO:0000256" key="6">
    <source>
        <dbReference type="SAM" id="Phobius"/>
    </source>
</evidence>
<accession>A0ABN8W855</accession>
<protein>
    <submittedName>
        <fullName evidence="8">Flippase GtrA (Transmembrane translocase of bactoprenol-linked glucose) (GtrA) (PDB:5MLZ) (PUBMED:24710389)</fullName>
    </submittedName>
</protein>
<feature type="transmembrane region" description="Helical" evidence="6">
    <location>
        <begin position="118"/>
        <end position="139"/>
    </location>
</feature>
<evidence type="ECO:0000256" key="4">
    <source>
        <dbReference type="ARBA" id="ARBA00022989"/>
    </source>
</evidence>
<dbReference type="PANTHER" id="PTHR38459">
    <property type="entry name" value="PROPHAGE BACTOPRENOL-LINKED GLUCOSE TRANSLOCASE HOMOLOG"/>
    <property type="match status" value="1"/>
</dbReference>
<comment type="subcellular location">
    <subcellularLocation>
        <location evidence="1">Membrane</location>
        <topology evidence="1">Multi-pass membrane protein</topology>
    </subcellularLocation>
</comment>
<organism evidence="8 9">
    <name type="scientific">Commensalibacter papalotli</name>
    <name type="common">ex Botero et al. 2024</name>
    <dbReference type="NCBI Taxonomy" id="2972766"/>
    <lineage>
        <taxon>Bacteria</taxon>
        <taxon>Pseudomonadati</taxon>
        <taxon>Pseudomonadota</taxon>
        <taxon>Alphaproteobacteria</taxon>
        <taxon>Acetobacterales</taxon>
        <taxon>Acetobacteraceae</taxon>
    </lineage>
</organism>
<evidence type="ECO:0000256" key="3">
    <source>
        <dbReference type="ARBA" id="ARBA00022692"/>
    </source>
</evidence>
<evidence type="ECO:0000313" key="8">
    <source>
        <dbReference type="EMBL" id="CAI3942836.1"/>
    </source>
</evidence>
<dbReference type="Proteomes" id="UP001154272">
    <property type="component" value="Unassembled WGS sequence"/>
</dbReference>
<dbReference type="InterPro" id="IPR007267">
    <property type="entry name" value="GtrA_DPMS_TM"/>
</dbReference>
<proteinExistence type="inferred from homology"/>
<keyword evidence="5 6" id="KW-0472">Membrane</keyword>
<comment type="similarity">
    <text evidence="2">Belongs to the GtrA family.</text>
</comment>
<dbReference type="PANTHER" id="PTHR38459:SF1">
    <property type="entry name" value="PROPHAGE BACTOPRENOL-LINKED GLUCOSE TRANSLOCASE HOMOLOG"/>
    <property type="match status" value="1"/>
</dbReference>
<gene>
    <name evidence="8" type="ORF">R83534S58_LOCUS1236</name>
</gene>
<keyword evidence="3 6" id="KW-0812">Transmembrane</keyword>
<feature type="transmembrane region" description="Helical" evidence="6">
    <location>
        <begin position="12"/>
        <end position="36"/>
    </location>
</feature>
<evidence type="ECO:0000256" key="1">
    <source>
        <dbReference type="ARBA" id="ARBA00004141"/>
    </source>
</evidence>
<feature type="domain" description="GtrA/DPMS transmembrane" evidence="7">
    <location>
        <begin position="17"/>
        <end position="139"/>
    </location>
</feature>
<feature type="transmembrane region" description="Helical" evidence="6">
    <location>
        <begin position="48"/>
        <end position="67"/>
    </location>
</feature>
<evidence type="ECO:0000256" key="5">
    <source>
        <dbReference type="ARBA" id="ARBA00023136"/>
    </source>
</evidence>
<keyword evidence="4 6" id="KW-1133">Transmembrane helix</keyword>
<reference evidence="8" key="1">
    <citation type="submission" date="2022-10" db="EMBL/GenBank/DDBJ databases">
        <authorList>
            <person name="Botero Cardona J."/>
        </authorList>
    </citation>
    <scope>NUCLEOTIDE SEQUENCE</scope>
    <source>
        <strain evidence="8">R-83534</strain>
    </source>
</reference>
<dbReference type="InterPro" id="IPR051401">
    <property type="entry name" value="GtrA_CellWall_Glycosyl"/>
</dbReference>
<sequence>MICFICKADKMWVLFSKYIVVGVANTLLTMIVIFALMHSGVNLYVSNATGYLVGIIFSFIVNSLFTFSAKLSFRSLVKFFTACFIAYLVNLVAMKSFLMVFPEKIYLPQYKAYLEVYLAQLCGMGFYTVTGFILNKFWVMK</sequence>
<dbReference type="Pfam" id="PF04138">
    <property type="entry name" value="GtrA_DPMS_TM"/>
    <property type="match status" value="1"/>
</dbReference>
<name>A0ABN8W855_9PROT</name>
<evidence type="ECO:0000256" key="2">
    <source>
        <dbReference type="ARBA" id="ARBA00009399"/>
    </source>
</evidence>